<dbReference type="AlphaFoldDB" id="A0A075LUQ3"/>
<reference evidence="3" key="1">
    <citation type="submission" date="2013-06" db="EMBL/GenBank/DDBJ databases">
        <title>Complete Genome Sequence of Hyperthermophilic Palaeococcus pacificus DY20341T, Isolated from a Deep-Sea Hydrothermal Sediments.</title>
        <authorList>
            <person name="Zeng X."/>
            <person name="Shao Z."/>
        </authorList>
    </citation>
    <scope>NUCLEOTIDE SEQUENCE [LARGE SCALE GENOMIC DNA]</scope>
    <source>
        <strain evidence="3">DY20341</strain>
    </source>
</reference>
<name>A0A075LUQ3_9EURY</name>
<dbReference type="Proteomes" id="UP000027981">
    <property type="component" value="Chromosome"/>
</dbReference>
<evidence type="ECO:0000256" key="1">
    <source>
        <dbReference type="SAM" id="Coils"/>
    </source>
</evidence>
<proteinExistence type="predicted"/>
<feature type="coiled-coil region" evidence="1">
    <location>
        <begin position="23"/>
        <end position="50"/>
    </location>
</feature>
<sequence length="74" mass="8916">MKFRPSDFPQPFSTFKAIYFGGLMCYELTVEKLAKLLREAEKAHASYEKKLGHRDEDWPEWYAKYIIQMLEKEH</sequence>
<evidence type="ECO:0000313" key="2">
    <source>
        <dbReference type="EMBL" id="AIF69722.1"/>
    </source>
</evidence>
<organism evidence="2 3">
    <name type="scientific">Palaeococcus pacificus DY20341</name>
    <dbReference type="NCBI Taxonomy" id="1343739"/>
    <lineage>
        <taxon>Archaea</taxon>
        <taxon>Methanobacteriati</taxon>
        <taxon>Methanobacteriota</taxon>
        <taxon>Thermococci</taxon>
        <taxon>Thermococcales</taxon>
        <taxon>Thermococcaceae</taxon>
        <taxon>Palaeococcus</taxon>
    </lineage>
</organism>
<gene>
    <name evidence="2" type="ORF">PAP_06630</name>
</gene>
<accession>A0A075LUQ3</accession>
<keyword evidence="3" id="KW-1185">Reference proteome</keyword>
<dbReference type="EMBL" id="CP006019">
    <property type="protein sequence ID" value="AIF69722.1"/>
    <property type="molecule type" value="Genomic_DNA"/>
</dbReference>
<evidence type="ECO:0000313" key="3">
    <source>
        <dbReference type="Proteomes" id="UP000027981"/>
    </source>
</evidence>
<dbReference type="HOGENOM" id="CLU_2679074_0_0_2"/>
<reference evidence="2 3" key="2">
    <citation type="journal article" date="2015" name="Genome Announc.">
        <title>Complete Genome Sequence of Hyperthermophilic Piezophilic Archaeon Palaeococcus pacificus DY20341T, Isolated from Deep-Sea Hydrothermal Sediments.</title>
        <authorList>
            <person name="Zeng X."/>
            <person name="Jebbar M."/>
            <person name="Shao Z."/>
        </authorList>
    </citation>
    <scope>NUCLEOTIDE SEQUENCE [LARGE SCALE GENOMIC DNA]</scope>
    <source>
        <strain evidence="2 3">DY20341</strain>
    </source>
</reference>
<protein>
    <submittedName>
        <fullName evidence="2">Uncharacterized protein</fullName>
    </submittedName>
</protein>
<dbReference type="STRING" id="1343739.PAP_06630"/>
<dbReference type="KEGG" id="ppac:PAP_06630"/>
<keyword evidence="1" id="KW-0175">Coiled coil</keyword>